<organism evidence="1 2">
    <name type="scientific">Cinara cedri</name>
    <dbReference type="NCBI Taxonomy" id="506608"/>
    <lineage>
        <taxon>Eukaryota</taxon>
        <taxon>Metazoa</taxon>
        <taxon>Ecdysozoa</taxon>
        <taxon>Arthropoda</taxon>
        <taxon>Hexapoda</taxon>
        <taxon>Insecta</taxon>
        <taxon>Pterygota</taxon>
        <taxon>Neoptera</taxon>
        <taxon>Paraneoptera</taxon>
        <taxon>Hemiptera</taxon>
        <taxon>Sternorrhyncha</taxon>
        <taxon>Aphidomorpha</taxon>
        <taxon>Aphidoidea</taxon>
        <taxon>Aphididae</taxon>
        <taxon>Lachninae</taxon>
        <taxon>Cinara</taxon>
    </lineage>
</organism>
<keyword evidence="2" id="KW-1185">Reference proteome</keyword>
<name>A0A5E4NP72_9HEMI</name>
<protein>
    <submittedName>
        <fullName evidence="1">Uncharacterized protein</fullName>
    </submittedName>
</protein>
<reference evidence="1 2" key="1">
    <citation type="submission" date="2019-08" db="EMBL/GenBank/DDBJ databases">
        <authorList>
            <person name="Alioto T."/>
            <person name="Alioto T."/>
            <person name="Gomez Garrido J."/>
        </authorList>
    </citation>
    <scope>NUCLEOTIDE SEQUENCE [LARGE SCALE GENOMIC DNA]</scope>
</reference>
<dbReference type="EMBL" id="CABPRJ010002408">
    <property type="protein sequence ID" value="VVC45640.1"/>
    <property type="molecule type" value="Genomic_DNA"/>
</dbReference>
<evidence type="ECO:0000313" key="2">
    <source>
        <dbReference type="Proteomes" id="UP000325440"/>
    </source>
</evidence>
<accession>A0A5E4NP72</accession>
<evidence type="ECO:0000313" key="1">
    <source>
        <dbReference type="EMBL" id="VVC45640.1"/>
    </source>
</evidence>
<dbReference type="AlphaFoldDB" id="A0A5E4NP72"/>
<proteinExistence type="predicted"/>
<gene>
    <name evidence="1" type="ORF">CINCED_3A012770</name>
</gene>
<dbReference type="Proteomes" id="UP000325440">
    <property type="component" value="Unassembled WGS sequence"/>
</dbReference>
<sequence length="94" mass="11467">MTKQTERRLRMIENKIRRKKCGSVYDEVINSWRRYKKLYSVINVAPVIRSIKGRKIQWLEHIREERKAIQLDLYYNGNLRKRDLEEDLGRGESM</sequence>